<feature type="domain" description="ABC transmembrane type-1" evidence="10">
    <location>
        <begin position="23"/>
        <end position="303"/>
    </location>
</feature>
<keyword evidence="7 8" id="KW-0472">Membrane</keyword>
<feature type="transmembrane region" description="Helical" evidence="8">
    <location>
        <begin position="20"/>
        <end position="44"/>
    </location>
</feature>
<keyword evidence="5 11" id="KW-0067">ATP-binding</keyword>
<dbReference type="Pfam" id="PF00005">
    <property type="entry name" value="ABC_tran"/>
    <property type="match status" value="1"/>
</dbReference>
<evidence type="ECO:0000313" key="11">
    <source>
        <dbReference type="EMBL" id="NEU05533.1"/>
    </source>
</evidence>
<dbReference type="SMART" id="SM00382">
    <property type="entry name" value="AAA"/>
    <property type="match status" value="1"/>
</dbReference>
<dbReference type="InterPro" id="IPR036640">
    <property type="entry name" value="ABC1_TM_sf"/>
</dbReference>
<dbReference type="InterPro" id="IPR027417">
    <property type="entry name" value="P-loop_NTPase"/>
</dbReference>
<dbReference type="InterPro" id="IPR003593">
    <property type="entry name" value="AAA+_ATPase"/>
</dbReference>
<dbReference type="SUPFAM" id="SSF52540">
    <property type="entry name" value="P-loop containing nucleoside triphosphate hydrolases"/>
    <property type="match status" value="1"/>
</dbReference>
<keyword evidence="4" id="KW-0547">Nucleotide-binding</keyword>
<dbReference type="Gene3D" id="1.20.1560.10">
    <property type="entry name" value="ABC transporter type 1, transmembrane domain"/>
    <property type="match status" value="1"/>
</dbReference>
<feature type="transmembrane region" description="Helical" evidence="8">
    <location>
        <begin position="56"/>
        <end position="76"/>
    </location>
</feature>
<dbReference type="EMBL" id="JAAGPU010000021">
    <property type="protein sequence ID" value="NEU05533.1"/>
    <property type="molecule type" value="Genomic_DNA"/>
</dbReference>
<evidence type="ECO:0000259" key="10">
    <source>
        <dbReference type="PROSITE" id="PS50929"/>
    </source>
</evidence>
<evidence type="ECO:0000256" key="2">
    <source>
        <dbReference type="ARBA" id="ARBA00022448"/>
    </source>
</evidence>
<dbReference type="PROSITE" id="PS50929">
    <property type="entry name" value="ABC_TM1F"/>
    <property type="match status" value="1"/>
</dbReference>
<dbReference type="InterPro" id="IPR003439">
    <property type="entry name" value="ABC_transporter-like_ATP-bd"/>
</dbReference>
<organism evidence="11 12">
    <name type="scientific">Clostridium senegalense</name>
    <dbReference type="NCBI Taxonomy" id="1465809"/>
    <lineage>
        <taxon>Bacteria</taxon>
        <taxon>Bacillati</taxon>
        <taxon>Bacillota</taxon>
        <taxon>Clostridia</taxon>
        <taxon>Eubacteriales</taxon>
        <taxon>Clostridiaceae</taxon>
        <taxon>Clostridium</taxon>
    </lineage>
</organism>
<dbReference type="AlphaFoldDB" id="A0A6M0H6A9"/>
<dbReference type="GO" id="GO:0140359">
    <property type="term" value="F:ABC-type transporter activity"/>
    <property type="evidence" value="ECO:0007669"/>
    <property type="project" value="InterPro"/>
</dbReference>
<dbReference type="PROSITE" id="PS50893">
    <property type="entry name" value="ABC_TRANSPORTER_2"/>
    <property type="match status" value="1"/>
</dbReference>
<feature type="transmembrane region" description="Helical" evidence="8">
    <location>
        <begin position="164"/>
        <end position="183"/>
    </location>
</feature>
<feature type="transmembrane region" description="Helical" evidence="8">
    <location>
        <begin position="242"/>
        <end position="270"/>
    </location>
</feature>
<evidence type="ECO:0000256" key="8">
    <source>
        <dbReference type="SAM" id="Phobius"/>
    </source>
</evidence>
<dbReference type="GO" id="GO:0034040">
    <property type="term" value="F:ATPase-coupled lipid transmembrane transporter activity"/>
    <property type="evidence" value="ECO:0007669"/>
    <property type="project" value="TreeGrafter"/>
</dbReference>
<dbReference type="SUPFAM" id="SSF90123">
    <property type="entry name" value="ABC transporter transmembrane region"/>
    <property type="match status" value="1"/>
</dbReference>
<evidence type="ECO:0000256" key="4">
    <source>
        <dbReference type="ARBA" id="ARBA00022741"/>
    </source>
</evidence>
<evidence type="ECO:0000256" key="3">
    <source>
        <dbReference type="ARBA" id="ARBA00022692"/>
    </source>
</evidence>
<feature type="domain" description="ABC transporter" evidence="9">
    <location>
        <begin position="334"/>
        <end position="567"/>
    </location>
</feature>
<dbReference type="FunFam" id="3.40.50.300:FF:000287">
    <property type="entry name" value="Multidrug ABC transporter ATP-binding protein"/>
    <property type="match status" value="1"/>
</dbReference>
<dbReference type="InterPro" id="IPR017871">
    <property type="entry name" value="ABC_transporter-like_CS"/>
</dbReference>
<feature type="transmembrane region" description="Helical" evidence="8">
    <location>
        <begin position="137"/>
        <end position="158"/>
    </location>
</feature>
<evidence type="ECO:0000259" key="9">
    <source>
        <dbReference type="PROSITE" id="PS50893"/>
    </source>
</evidence>
<feature type="transmembrane region" description="Helical" evidence="8">
    <location>
        <begin position="276"/>
        <end position="297"/>
    </location>
</feature>
<dbReference type="PANTHER" id="PTHR24221">
    <property type="entry name" value="ATP-BINDING CASSETTE SUB-FAMILY B"/>
    <property type="match status" value="1"/>
</dbReference>
<evidence type="ECO:0000256" key="1">
    <source>
        <dbReference type="ARBA" id="ARBA00004651"/>
    </source>
</evidence>
<dbReference type="Pfam" id="PF00664">
    <property type="entry name" value="ABC_membrane"/>
    <property type="match status" value="1"/>
</dbReference>
<name>A0A6M0H6A9_9CLOT</name>
<comment type="caution">
    <text evidence="11">The sequence shown here is derived from an EMBL/GenBank/DDBJ whole genome shotgun (WGS) entry which is preliminary data.</text>
</comment>
<reference evidence="11 12" key="1">
    <citation type="submission" date="2020-02" db="EMBL/GenBank/DDBJ databases">
        <title>Genome assembly of a novel Clostridium senegalense strain.</title>
        <authorList>
            <person name="Gupta T.B."/>
            <person name="Jauregui R."/>
            <person name="Maclean P."/>
            <person name="Nawarathana A."/>
            <person name="Brightwell G."/>
        </authorList>
    </citation>
    <scope>NUCLEOTIDE SEQUENCE [LARGE SCALE GENOMIC DNA]</scope>
    <source>
        <strain evidence="11 12">AGRFS4</strain>
    </source>
</reference>
<dbReference type="Proteomes" id="UP000481872">
    <property type="component" value="Unassembled WGS sequence"/>
</dbReference>
<dbReference type="GO" id="GO:0005886">
    <property type="term" value="C:plasma membrane"/>
    <property type="evidence" value="ECO:0007669"/>
    <property type="project" value="UniProtKB-SubCell"/>
</dbReference>
<comment type="subcellular location">
    <subcellularLocation>
        <location evidence="1">Cell membrane</location>
        <topology evidence="1">Multi-pass membrane protein</topology>
    </subcellularLocation>
</comment>
<gene>
    <name evidence="11" type="ORF">G3M99_11855</name>
</gene>
<protein>
    <submittedName>
        <fullName evidence="11">ABC transporter ATP-binding protein</fullName>
    </submittedName>
</protein>
<keyword evidence="2" id="KW-0813">Transport</keyword>
<dbReference type="PANTHER" id="PTHR24221:SF397">
    <property type="entry name" value="ABC TRANSPORTER, ATP-BINDING TRANSMEMBRANE PROTEIN"/>
    <property type="match status" value="1"/>
</dbReference>
<keyword evidence="3 8" id="KW-0812">Transmembrane</keyword>
<evidence type="ECO:0000256" key="6">
    <source>
        <dbReference type="ARBA" id="ARBA00022989"/>
    </source>
</evidence>
<dbReference type="RefSeq" id="WP_061996353.1">
    <property type="nucleotide sequence ID" value="NZ_JAAGPU010000021.1"/>
</dbReference>
<evidence type="ECO:0000256" key="7">
    <source>
        <dbReference type="ARBA" id="ARBA00023136"/>
    </source>
</evidence>
<dbReference type="InterPro" id="IPR011527">
    <property type="entry name" value="ABC1_TM_dom"/>
</dbReference>
<dbReference type="InterPro" id="IPR039421">
    <property type="entry name" value="Type_1_exporter"/>
</dbReference>
<evidence type="ECO:0000313" key="12">
    <source>
        <dbReference type="Proteomes" id="UP000481872"/>
    </source>
</evidence>
<sequence length="578" mass="65041">MKLLYTITAGNPKNMIKPVLWEVATEIINMIPFACITIIINIIYEYHAKERQELNFNILWIAFSIMIIFFLIIFLCKRKSYRAIVSSAYETSTQGRIKIAEHLRRLPLGFLMSKDSAELGSMIMNDITLIEEASSDILPQLIGGIIVPIIALVGMAFVDWRLSLSMFLGFPISILIIVAISNFQRNLATKHSMAKLEQSNCIEEYLAGIKVIKAYNLTGKNFSKLNQAFYNFMKMSIKQEGLVGPFFLVAVSFIKSGLSFITISGVYLILNKSLTIPIFALFLLIGTRIFDPLSAVITKLPELKYDMIAGERIIHLLNQPKMTGEGSPNNKHNIKFNNVTFGYKKNMVLNNINTEIKEGELTAIVGPSGSGKSTMLRLIARFYDPNDGMITFGNKNLCEINPEKLMNKISMVFQDVYLFEDTIGNNIRYGKNNATQQEIEKAAKKACCHDFIVKLPKGYNTIVGEGGSTLSGGEKQRISIARAILKDAPLVLLDEATSSLDPENELDVQRAINELIKNRTIIMIAHKLRTVVNADKIIVIDNGEIVEEGNHEYLIKKHGLYFKLWNLQMKTRGWKITS</sequence>
<dbReference type="PROSITE" id="PS00211">
    <property type="entry name" value="ABC_TRANSPORTER_1"/>
    <property type="match status" value="1"/>
</dbReference>
<dbReference type="GO" id="GO:0005524">
    <property type="term" value="F:ATP binding"/>
    <property type="evidence" value="ECO:0007669"/>
    <property type="project" value="UniProtKB-KW"/>
</dbReference>
<dbReference type="Gene3D" id="3.40.50.300">
    <property type="entry name" value="P-loop containing nucleotide triphosphate hydrolases"/>
    <property type="match status" value="1"/>
</dbReference>
<proteinExistence type="predicted"/>
<evidence type="ECO:0000256" key="5">
    <source>
        <dbReference type="ARBA" id="ARBA00022840"/>
    </source>
</evidence>
<keyword evidence="6 8" id="KW-1133">Transmembrane helix</keyword>
<dbReference type="GO" id="GO:0016887">
    <property type="term" value="F:ATP hydrolysis activity"/>
    <property type="evidence" value="ECO:0007669"/>
    <property type="project" value="InterPro"/>
</dbReference>
<accession>A0A6M0H6A9</accession>
<keyword evidence="12" id="KW-1185">Reference proteome</keyword>